<reference evidence="2" key="2">
    <citation type="submission" date="2021-02" db="EMBL/GenBank/DDBJ databases">
        <authorList>
            <person name="Kimball J.A."/>
            <person name="Haas M.W."/>
            <person name="Macchietto M."/>
            <person name="Kono T."/>
            <person name="Duquette J."/>
            <person name="Shao M."/>
        </authorList>
    </citation>
    <scope>NUCLEOTIDE SEQUENCE</scope>
    <source>
        <tissue evidence="2">Fresh leaf tissue</tissue>
    </source>
</reference>
<gene>
    <name evidence="2" type="ORF">GUJ93_ZPchr0001g31919</name>
</gene>
<name>A0A8J5RN15_ZIZPA</name>
<sequence length="82" mass="8823">MDRIPLLPPQAGSAHSNPTLPDRWSPPISLLTLSVLAPEHGPTCRRQPTNPHPPADQATPPVSIDRCHACNHTRPLTVAPTC</sequence>
<feature type="region of interest" description="Disordered" evidence="1">
    <location>
        <begin position="39"/>
        <end position="62"/>
    </location>
</feature>
<proteinExistence type="predicted"/>
<comment type="caution">
    <text evidence="2">The sequence shown here is derived from an EMBL/GenBank/DDBJ whole genome shotgun (WGS) entry which is preliminary data.</text>
</comment>
<protein>
    <submittedName>
        <fullName evidence="2">Uncharacterized protein</fullName>
    </submittedName>
</protein>
<evidence type="ECO:0000256" key="1">
    <source>
        <dbReference type="SAM" id="MobiDB-lite"/>
    </source>
</evidence>
<reference evidence="2" key="1">
    <citation type="journal article" date="2021" name="bioRxiv">
        <title>Whole Genome Assembly and Annotation of Northern Wild Rice, Zizania palustris L., Supports a Whole Genome Duplication in the Zizania Genus.</title>
        <authorList>
            <person name="Haas M."/>
            <person name="Kono T."/>
            <person name="Macchietto M."/>
            <person name="Millas R."/>
            <person name="McGilp L."/>
            <person name="Shao M."/>
            <person name="Duquette J."/>
            <person name="Hirsch C.N."/>
            <person name="Kimball J."/>
        </authorList>
    </citation>
    <scope>NUCLEOTIDE SEQUENCE</scope>
    <source>
        <tissue evidence="2">Fresh leaf tissue</tissue>
    </source>
</reference>
<evidence type="ECO:0000313" key="3">
    <source>
        <dbReference type="Proteomes" id="UP000729402"/>
    </source>
</evidence>
<evidence type="ECO:0000313" key="2">
    <source>
        <dbReference type="EMBL" id="KAG8051927.1"/>
    </source>
</evidence>
<keyword evidence="3" id="KW-1185">Reference proteome</keyword>
<dbReference type="EMBL" id="JAAALK010000288">
    <property type="protein sequence ID" value="KAG8051927.1"/>
    <property type="molecule type" value="Genomic_DNA"/>
</dbReference>
<feature type="region of interest" description="Disordered" evidence="1">
    <location>
        <begin position="1"/>
        <end position="25"/>
    </location>
</feature>
<accession>A0A8J5RN15</accession>
<organism evidence="2 3">
    <name type="scientific">Zizania palustris</name>
    <name type="common">Northern wild rice</name>
    <dbReference type="NCBI Taxonomy" id="103762"/>
    <lineage>
        <taxon>Eukaryota</taxon>
        <taxon>Viridiplantae</taxon>
        <taxon>Streptophyta</taxon>
        <taxon>Embryophyta</taxon>
        <taxon>Tracheophyta</taxon>
        <taxon>Spermatophyta</taxon>
        <taxon>Magnoliopsida</taxon>
        <taxon>Liliopsida</taxon>
        <taxon>Poales</taxon>
        <taxon>Poaceae</taxon>
        <taxon>BOP clade</taxon>
        <taxon>Oryzoideae</taxon>
        <taxon>Oryzeae</taxon>
        <taxon>Zizaniinae</taxon>
        <taxon>Zizania</taxon>
    </lineage>
</organism>
<dbReference type="Proteomes" id="UP000729402">
    <property type="component" value="Unassembled WGS sequence"/>
</dbReference>
<dbReference type="AlphaFoldDB" id="A0A8J5RN15"/>